<dbReference type="SUPFAM" id="SSF51182">
    <property type="entry name" value="RmlC-like cupins"/>
    <property type="match status" value="1"/>
</dbReference>
<evidence type="ECO:0000256" key="3">
    <source>
        <dbReference type="RuleBase" id="RU003457"/>
    </source>
</evidence>
<dbReference type="InterPro" id="IPR014710">
    <property type="entry name" value="RmlC-like_jellyroll"/>
</dbReference>
<accession>A0A4Q1U0V4</accession>
<dbReference type="Proteomes" id="UP000290767">
    <property type="component" value="Unassembled WGS sequence"/>
</dbReference>
<feature type="domain" description="Quercetin 2,3-dioxygenase C-terminal cupin" evidence="5">
    <location>
        <begin position="148"/>
        <end position="228"/>
    </location>
</feature>
<feature type="binding site" evidence="2">
    <location>
        <position position="100"/>
    </location>
    <ligand>
        <name>Fe cation</name>
        <dbReference type="ChEBI" id="CHEBI:24875"/>
    </ligand>
</feature>
<organism evidence="6 7">
    <name type="scientific">Rhizobium leguminosarum</name>
    <dbReference type="NCBI Taxonomy" id="384"/>
    <lineage>
        <taxon>Bacteria</taxon>
        <taxon>Pseudomonadati</taxon>
        <taxon>Pseudomonadota</taxon>
        <taxon>Alphaproteobacteria</taxon>
        <taxon>Hyphomicrobiales</taxon>
        <taxon>Rhizobiaceae</taxon>
        <taxon>Rhizobium/Agrobacterium group</taxon>
        <taxon>Rhizobium</taxon>
    </lineage>
</organism>
<dbReference type="PANTHER" id="PTHR43212">
    <property type="entry name" value="QUERCETIN 2,3-DIOXYGENASE"/>
    <property type="match status" value="1"/>
</dbReference>
<comment type="cofactor">
    <cofactor evidence="2">
        <name>Fe cation</name>
        <dbReference type="ChEBI" id="CHEBI:24875"/>
    </cofactor>
    <text evidence="2">Binds 1 Fe cation per subunit.</text>
</comment>
<proteinExistence type="inferred from homology"/>
<evidence type="ECO:0000313" key="7">
    <source>
        <dbReference type="Proteomes" id="UP000290767"/>
    </source>
</evidence>
<keyword evidence="2" id="KW-0408">Iron</keyword>
<dbReference type="EMBL" id="MZMU01000010">
    <property type="protein sequence ID" value="RXT25192.1"/>
    <property type="molecule type" value="Genomic_DNA"/>
</dbReference>
<sequence>MLLKGARTFVVRDAGGFVAHVNMPGWLKPKPTDHGHGPLAMVVESILDPGRLIAMHEHRNDEIISWVPEGVMRHDDKAAGRLVIDRDHLMVMNAGVGFWHSEETLASDPPLRMLQILVRPYAVDLEPKIQHGPMPAAAANVWRHLVGPEGEGAAPFYVRSAIDFFDMRLDAGLRVEFPQKQGRDLYFYVFSGSVVVDRQTFAEGEQGLHLSDDKLEVEAQSASTLVAFLLDPNASITRQGTVGDHKKIPPAIIIRAFLRWRKFRHMWRRHLSHRRSKTEKAI</sequence>
<evidence type="ECO:0000256" key="1">
    <source>
        <dbReference type="ARBA" id="ARBA00008416"/>
    </source>
</evidence>
<dbReference type="AlphaFoldDB" id="A0A4Q1U0V4"/>
<dbReference type="Gene3D" id="2.60.120.10">
    <property type="entry name" value="Jelly Rolls"/>
    <property type="match status" value="2"/>
</dbReference>
<feature type="binding site" evidence="2">
    <location>
        <position position="56"/>
    </location>
    <ligand>
        <name>Fe cation</name>
        <dbReference type="ChEBI" id="CHEBI:24875"/>
    </ligand>
</feature>
<keyword evidence="2" id="KW-0479">Metal-binding</keyword>
<dbReference type="RefSeq" id="WP_129419180.1">
    <property type="nucleotide sequence ID" value="NZ_MZMU01000010.1"/>
</dbReference>
<comment type="caution">
    <text evidence="6">The sequence shown here is derived from an EMBL/GenBank/DDBJ whole genome shotgun (WGS) entry which is preliminary data.</text>
</comment>
<comment type="similarity">
    <text evidence="1 3">Belongs to the pirin family.</text>
</comment>
<name>A0A4Q1U0V4_RHILE</name>
<dbReference type="InterPro" id="IPR041602">
    <property type="entry name" value="Quercetinase_C"/>
</dbReference>
<evidence type="ECO:0000259" key="5">
    <source>
        <dbReference type="Pfam" id="PF17954"/>
    </source>
</evidence>
<dbReference type="Pfam" id="PF02678">
    <property type="entry name" value="Pirin"/>
    <property type="match status" value="1"/>
</dbReference>
<gene>
    <name evidence="6" type="ORF">B5P46_13900</name>
</gene>
<dbReference type="InterPro" id="IPR012093">
    <property type="entry name" value="Pirin"/>
</dbReference>
<dbReference type="InterPro" id="IPR003829">
    <property type="entry name" value="Pirin_N_dom"/>
</dbReference>
<feature type="domain" description="Pirin N-terminal" evidence="4">
    <location>
        <begin position="50"/>
        <end position="116"/>
    </location>
</feature>
<dbReference type="PIRSF" id="PIRSF006232">
    <property type="entry name" value="Pirin"/>
    <property type="match status" value="1"/>
</dbReference>
<feature type="binding site" evidence="2">
    <location>
        <position position="102"/>
    </location>
    <ligand>
        <name>Fe cation</name>
        <dbReference type="ChEBI" id="CHEBI:24875"/>
    </ligand>
</feature>
<protein>
    <submittedName>
        <fullName evidence="6">Pilus assembly protein</fullName>
    </submittedName>
</protein>
<dbReference type="Pfam" id="PF17954">
    <property type="entry name" value="Pirin_C_2"/>
    <property type="match status" value="1"/>
</dbReference>
<feature type="binding site" evidence="2">
    <location>
        <position position="58"/>
    </location>
    <ligand>
        <name>Fe cation</name>
        <dbReference type="ChEBI" id="CHEBI:24875"/>
    </ligand>
</feature>
<dbReference type="GO" id="GO:0046872">
    <property type="term" value="F:metal ion binding"/>
    <property type="evidence" value="ECO:0007669"/>
    <property type="project" value="UniProtKB-KW"/>
</dbReference>
<evidence type="ECO:0000259" key="4">
    <source>
        <dbReference type="Pfam" id="PF02678"/>
    </source>
</evidence>
<dbReference type="InterPro" id="IPR011051">
    <property type="entry name" value="RmlC_Cupin_sf"/>
</dbReference>
<reference evidence="6 7" key="1">
    <citation type="submission" date="2017-03" db="EMBL/GenBank/DDBJ databases">
        <authorList>
            <person name="Safronova V.I."/>
            <person name="Sazanova A.L."/>
            <person name="Chirak E.R."/>
        </authorList>
    </citation>
    <scope>NUCLEOTIDE SEQUENCE [LARGE SCALE GENOMIC DNA]</scope>
    <source>
        <strain evidence="6 7">Tri-43</strain>
    </source>
</reference>
<dbReference type="PANTHER" id="PTHR43212:SF3">
    <property type="entry name" value="QUERCETIN 2,3-DIOXYGENASE"/>
    <property type="match status" value="1"/>
</dbReference>
<evidence type="ECO:0000256" key="2">
    <source>
        <dbReference type="PIRSR" id="PIRSR006232-1"/>
    </source>
</evidence>
<evidence type="ECO:0000313" key="6">
    <source>
        <dbReference type="EMBL" id="RXT25192.1"/>
    </source>
</evidence>